<protein>
    <recommendedName>
        <fullName evidence="6">mRNA decay activator protein ZFP36</fullName>
    </recommendedName>
    <alternativeName>
        <fullName evidence="6">Zinc finger protein 36</fullName>
    </alternativeName>
</protein>
<feature type="region of interest" description="Disordered" evidence="7">
    <location>
        <begin position="39"/>
        <end position="70"/>
    </location>
</feature>
<comment type="function">
    <text evidence="6">Zinc-finger RNA-binding protein that destabilizes several cytoplasmic AU-rich element (ARE)-containing mRNA transcripts by promoting their poly(A) tail removal or deadenylation, and hence provide a mechanism for attenuating protein synthesis. Acts as a 3'-untranslated region (UTR) ARE mRNA-binding adapter protein to communicate signaling events to the mRNA decay machinery. Functions by recruiting the CCR4-NOT deadenylase complex and probably other components of the cytoplasmic RNA decay machinery to the bound ARE-containing mRNAs, and hence promotes ARE-mediated mRNA deadenylation and decay processes. Binds to 3'-UTR ARE of numerous mRNAs.</text>
</comment>
<evidence type="ECO:0000256" key="5">
    <source>
        <dbReference type="PROSITE-ProRule" id="PRU00723"/>
    </source>
</evidence>
<evidence type="ECO:0000256" key="6">
    <source>
        <dbReference type="RuleBase" id="RU369014"/>
    </source>
</evidence>
<dbReference type="EMBL" id="KP245909">
    <property type="protein sequence ID" value="ALS88221.1"/>
    <property type="molecule type" value="mRNA"/>
</dbReference>
<proteinExistence type="evidence at transcript level"/>
<evidence type="ECO:0000256" key="4">
    <source>
        <dbReference type="ARBA" id="ARBA00022833"/>
    </source>
</evidence>
<dbReference type="KEGG" id="mun:110543909"/>
<feature type="zinc finger region" description="C3H1-type" evidence="5">
    <location>
        <begin position="183"/>
        <end position="211"/>
    </location>
</feature>
<feature type="compositionally biased region" description="Polar residues" evidence="7">
    <location>
        <begin position="452"/>
        <end position="468"/>
    </location>
</feature>
<feature type="region of interest" description="Disordered" evidence="7">
    <location>
        <begin position="495"/>
        <end position="524"/>
    </location>
</feature>
<dbReference type="GO" id="GO:1900153">
    <property type="term" value="P:positive regulation of nuclear-transcribed mRNA catabolic process, deadenylation-dependent decay"/>
    <property type="evidence" value="ECO:0007669"/>
    <property type="project" value="UniProtKB-UniRule"/>
</dbReference>
<comment type="subunit">
    <text evidence="6">Associates with the cytoplasmic CCR4-NOT deadenylase complex to trigger ARE-containing mRNA deadenylation and decay processes.</text>
</comment>
<dbReference type="FunFam" id="4.10.1000.10:FF:000002">
    <property type="entry name" value="Zinc finger protein 36, C3H1 type-like 1"/>
    <property type="match status" value="1"/>
</dbReference>
<feature type="domain" description="C3H1-type" evidence="8">
    <location>
        <begin position="145"/>
        <end position="173"/>
    </location>
</feature>
<reference evidence="9" key="1">
    <citation type="journal article" date="2016" name="Mol. Phylogenet. Evol.">
        <title>Emergence and evolution of Zfp36l3.</title>
        <authorList>
            <person name="Gingerich T.J."/>
            <person name="Stumpo D.J."/>
            <person name="Lai W.S."/>
            <person name="Randall T.A."/>
            <person name="Steppan S.J."/>
            <person name="Blackshear P.J."/>
        </authorList>
    </citation>
    <scope>NUCLEOTIDE SEQUENCE</scope>
    <source>
        <tissue evidence="9">Placenta</tissue>
    </source>
</reference>
<dbReference type="InterPro" id="IPR036855">
    <property type="entry name" value="Znf_CCCH_sf"/>
</dbReference>
<dbReference type="InterPro" id="IPR045877">
    <property type="entry name" value="ZFP36-like"/>
</dbReference>
<feature type="compositionally biased region" description="Low complexity" evidence="7">
    <location>
        <begin position="495"/>
        <end position="506"/>
    </location>
</feature>
<organism evidence="9">
    <name type="scientific">Meriones unguiculatus</name>
    <name type="common">Mongolian jird</name>
    <name type="synonym">Gerbillus unguiculatus</name>
    <dbReference type="NCBI Taxonomy" id="10047"/>
    <lineage>
        <taxon>Eukaryota</taxon>
        <taxon>Metazoa</taxon>
        <taxon>Chordata</taxon>
        <taxon>Craniata</taxon>
        <taxon>Vertebrata</taxon>
        <taxon>Euteleostomi</taxon>
        <taxon>Mammalia</taxon>
        <taxon>Eutheria</taxon>
        <taxon>Euarchontoglires</taxon>
        <taxon>Glires</taxon>
        <taxon>Rodentia</taxon>
        <taxon>Myomorpha</taxon>
        <taxon>Muroidea</taxon>
        <taxon>Muridae</taxon>
        <taxon>Gerbillinae</taxon>
        <taxon>Meriones</taxon>
    </lineage>
</organism>
<keyword evidence="2 6" id="KW-0677">Repeat</keyword>
<feature type="region of interest" description="Disordered" evidence="7">
    <location>
        <begin position="82"/>
        <end position="147"/>
    </location>
</feature>
<keyword evidence="6" id="KW-0963">Cytoplasm</keyword>
<dbReference type="GO" id="GO:0035925">
    <property type="term" value="F:mRNA 3'-UTR AU-rich region binding"/>
    <property type="evidence" value="ECO:0007669"/>
    <property type="project" value="UniProtKB-UniRule"/>
</dbReference>
<keyword evidence="4 5" id="KW-0862">Zinc</keyword>
<feature type="compositionally biased region" description="Low complexity" evidence="7">
    <location>
        <begin position="117"/>
        <end position="143"/>
    </location>
</feature>
<feature type="region of interest" description="Disordered" evidence="7">
    <location>
        <begin position="210"/>
        <end position="262"/>
    </location>
</feature>
<evidence type="ECO:0000259" key="8">
    <source>
        <dbReference type="PROSITE" id="PS50103"/>
    </source>
</evidence>
<keyword evidence="1 5" id="KW-0479">Metal-binding</keyword>
<keyword evidence="6" id="KW-0539">Nucleus</keyword>
<dbReference type="GO" id="GO:0005634">
    <property type="term" value="C:nucleus"/>
    <property type="evidence" value="ECO:0007669"/>
    <property type="project" value="UniProtKB-SubCell"/>
</dbReference>
<keyword evidence="6" id="KW-0687">Ribonucleoprotein</keyword>
<dbReference type="GO" id="GO:0061158">
    <property type="term" value="P:3'-UTR-mediated mRNA destabilization"/>
    <property type="evidence" value="ECO:0007669"/>
    <property type="project" value="UniProtKB-UniRule"/>
</dbReference>
<dbReference type="OrthoDB" id="410307at2759"/>
<dbReference type="Gene3D" id="4.10.1000.10">
    <property type="entry name" value="Zinc finger, CCCH-type"/>
    <property type="match status" value="2"/>
</dbReference>
<dbReference type="GO" id="GO:0008270">
    <property type="term" value="F:zinc ion binding"/>
    <property type="evidence" value="ECO:0007669"/>
    <property type="project" value="UniProtKB-KW"/>
</dbReference>
<evidence type="ECO:0000256" key="2">
    <source>
        <dbReference type="ARBA" id="ARBA00022737"/>
    </source>
</evidence>
<evidence type="ECO:0000256" key="1">
    <source>
        <dbReference type="ARBA" id="ARBA00022723"/>
    </source>
</evidence>
<evidence type="ECO:0000313" key="9">
    <source>
        <dbReference type="EMBL" id="ALS88221.1"/>
    </source>
</evidence>
<evidence type="ECO:0000256" key="3">
    <source>
        <dbReference type="ARBA" id="ARBA00022771"/>
    </source>
</evidence>
<feature type="compositionally biased region" description="Polar residues" evidence="7">
    <location>
        <begin position="82"/>
        <end position="92"/>
    </location>
</feature>
<comment type="subcellular location">
    <subcellularLocation>
        <location evidence="6">Nucleus</location>
    </subcellularLocation>
    <subcellularLocation>
        <location evidence="6">Cytoplasm</location>
    </subcellularLocation>
</comment>
<dbReference type="PROSITE" id="PS50103">
    <property type="entry name" value="ZF_C3H1"/>
    <property type="match status" value="2"/>
</dbReference>
<dbReference type="FunFam" id="4.10.1000.10:FF:000001">
    <property type="entry name" value="zinc finger CCCH domain-containing protein 15-like"/>
    <property type="match status" value="1"/>
</dbReference>
<dbReference type="GO" id="GO:0005737">
    <property type="term" value="C:cytoplasm"/>
    <property type="evidence" value="ECO:0007669"/>
    <property type="project" value="UniProtKB-SubCell"/>
</dbReference>
<evidence type="ECO:0000256" key="7">
    <source>
        <dbReference type="SAM" id="MobiDB-lite"/>
    </source>
</evidence>
<name>A0A0U2R0L7_MERUN</name>
<feature type="compositionally biased region" description="Polar residues" evidence="7">
    <location>
        <begin position="61"/>
        <end position="70"/>
    </location>
</feature>
<dbReference type="PANTHER" id="PTHR12547:SF53">
    <property type="entry name" value="MRNA DECAY ACTIVATOR PROTEIN ZFP36L1"/>
    <property type="match status" value="1"/>
</dbReference>
<dbReference type="PANTHER" id="PTHR12547">
    <property type="entry name" value="CCCH ZINC FINGER/TIS11-RELATED"/>
    <property type="match status" value="1"/>
</dbReference>
<dbReference type="RefSeq" id="XP_021485765.1">
    <property type="nucleotide sequence ID" value="XM_021630090.1"/>
</dbReference>
<dbReference type="SUPFAM" id="SSF90229">
    <property type="entry name" value="CCCH zinc finger"/>
    <property type="match status" value="2"/>
</dbReference>
<dbReference type="SMART" id="SM00356">
    <property type="entry name" value="ZnF_C3H1"/>
    <property type="match status" value="2"/>
</dbReference>
<feature type="domain" description="C3H1-type" evidence="8">
    <location>
        <begin position="183"/>
        <end position="211"/>
    </location>
</feature>
<keyword evidence="3 5" id="KW-0863">Zinc-finger</keyword>
<accession>A0A0U2R0L7</accession>
<feature type="region of interest" description="Disordered" evidence="7">
    <location>
        <begin position="448"/>
        <end position="468"/>
    </location>
</feature>
<feature type="compositionally biased region" description="Polar residues" evidence="7">
    <location>
        <begin position="210"/>
        <end position="233"/>
    </location>
</feature>
<dbReference type="GO" id="GO:1990904">
    <property type="term" value="C:ribonucleoprotein complex"/>
    <property type="evidence" value="ECO:0007669"/>
    <property type="project" value="UniProtKB-KW"/>
</dbReference>
<dbReference type="Pfam" id="PF00642">
    <property type="entry name" value="zf-CCCH"/>
    <property type="match status" value="2"/>
</dbReference>
<feature type="zinc finger region" description="C3H1-type" evidence="5">
    <location>
        <begin position="145"/>
        <end position="173"/>
    </location>
</feature>
<dbReference type="AlphaFoldDB" id="A0A0U2R0L7"/>
<dbReference type="GeneID" id="110543909"/>
<dbReference type="InterPro" id="IPR000571">
    <property type="entry name" value="Znf_CCCH"/>
</dbReference>
<sequence length="524" mass="55022">MFTLLWTFYNRGLLYKTETSLANHNLSVQLDTNRTSPSNFASGFVPSPVSSNLQMGDYQDPSASRSTEGGWSSFAREANSCSNGQLGETSAASDGASRDPSGAKAVQQFQPESGELSLQQRPQQPQQQTQQQKASSSSSQSNSDRYKTELCRPFEESGICRYGHKCQFAHGSSELRTLSRHPKYKTEPCRTFHSVGLCPYGTRCHFIHNQPEQQPVPSENTSGEPSSFNSSNEPHLGFNPEPQPRMQSTSNSGVPLGHSHAPQTPLLLTHQVLSSGRMLPASYPVAPPAQVVPAGPAAPAAPAAPAVPAAPGPIYCPSVNPILYNTGRVPSVTCHNNAVTFGQEMGGFFAPVAMQNHNFANATAYYNSQQLGLAASGQFPMPLATPQPAATILAQAGVGPAAAAAFVPGTVAAALMGSGTAASATAGPAATTAVGNSLANIIRTTAEGPATAAQSPEPNFSLQLPGAQSESPEFDVVTSTLDSLFGTDNFDDFVSRSSSSSSLNNSGTPSRRLPIFSRLSDSDK</sequence>